<dbReference type="Proteomes" id="UP001165960">
    <property type="component" value="Unassembled WGS sequence"/>
</dbReference>
<name>A0ACC2S6N3_9FUNG</name>
<evidence type="ECO:0000313" key="1">
    <source>
        <dbReference type="EMBL" id="KAJ9058051.1"/>
    </source>
</evidence>
<proteinExistence type="predicted"/>
<evidence type="ECO:0000313" key="2">
    <source>
        <dbReference type="Proteomes" id="UP001165960"/>
    </source>
</evidence>
<comment type="caution">
    <text evidence="1">The sequence shown here is derived from an EMBL/GenBank/DDBJ whole genome shotgun (WGS) entry which is preliminary data.</text>
</comment>
<keyword evidence="2" id="KW-1185">Reference proteome</keyword>
<reference evidence="1" key="1">
    <citation type="submission" date="2022-04" db="EMBL/GenBank/DDBJ databases">
        <title>Genome of the entomopathogenic fungus Entomophthora muscae.</title>
        <authorList>
            <person name="Elya C."/>
            <person name="Lovett B.R."/>
            <person name="Lee E."/>
            <person name="Macias A.M."/>
            <person name="Hajek A.E."/>
            <person name="De Bivort B.L."/>
            <person name="Kasson M.T."/>
            <person name="De Fine Licht H.H."/>
            <person name="Stajich J.E."/>
        </authorList>
    </citation>
    <scope>NUCLEOTIDE SEQUENCE</scope>
    <source>
        <strain evidence="1">Berkeley</strain>
    </source>
</reference>
<sequence length="58" mass="5570">MVDLGDEVGVIGVDKGGEGVELEFLNAGQAGLVVGGGLDDVAVGREDLASDGGVGATL</sequence>
<dbReference type="EMBL" id="QTSX02005746">
    <property type="protein sequence ID" value="KAJ9058051.1"/>
    <property type="molecule type" value="Genomic_DNA"/>
</dbReference>
<accession>A0ACC2S6N3</accession>
<organism evidence="1 2">
    <name type="scientific">Entomophthora muscae</name>
    <dbReference type="NCBI Taxonomy" id="34485"/>
    <lineage>
        <taxon>Eukaryota</taxon>
        <taxon>Fungi</taxon>
        <taxon>Fungi incertae sedis</taxon>
        <taxon>Zoopagomycota</taxon>
        <taxon>Entomophthoromycotina</taxon>
        <taxon>Entomophthoromycetes</taxon>
        <taxon>Entomophthorales</taxon>
        <taxon>Entomophthoraceae</taxon>
        <taxon>Entomophthora</taxon>
    </lineage>
</organism>
<gene>
    <name evidence="1" type="ORF">DSO57_1016391</name>
</gene>
<protein>
    <submittedName>
        <fullName evidence="1">Uncharacterized protein</fullName>
    </submittedName>
</protein>